<evidence type="ECO:0000313" key="3">
    <source>
        <dbReference type="Proteomes" id="UP000740883"/>
    </source>
</evidence>
<organism evidence="2 3">
    <name type="scientific">Nosema granulosis</name>
    <dbReference type="NCBI Taxonomy" id="83296"/>
    <lineage>
        <taxon>Eukaryota</taxon>
        <taxon>Fungi</taxon>
        <taxon>Fungi incertae sedis</taxon>
        <taxon>Microsporidia</taxon>
        <taxon>Nosematidae</taxon>
        <taxon>Nosema</taxon>
    </lineage>
</organism>
<dbReference type="InterPro" id="IPR036869">
    <property type="entry name" value="J_dom_sf"/>
</dbReference>
<sequence>MSLHFFLKLRYDASQDEVERAYKKYLIKHHPDKSKSDTLDLYLNIKQEYEKYKKNQTDENFYICCFPSEIEQIRCRCGSKFDEENIFANKIECECCSCYIIVENEPYKLKKQ</sequence>
<dbReference type="SUPFAM" id="SSF46565">
    <property type="entry name" value="Chaperone J-domain"/>
    <property type="match status" value="1"/>
</dbReference>
<dbReference type="EMBL" id="SBJO01000149">
    <property type="protein sequence ID" value="KAF9762648.1"/>
    <property type="molecule type" value="Genomic_DNA"/>
</dbReference>
<proteinExistence type="predicted"/>
<comment type="caution">
    <text evidence="2">The sequence shown here is derived from an EMBL/GenBank/DDBJ whole genome shotgun (WGS) entry which is preliminary data.</text>
</comment>
<accession>A0A9P6KYZ1</accession>
<dbReference type="Proteomes" id="UP000740883">
    <property type="component" value="Unassembled WGS sequence"/>
</dbReference>
<dbReference type="AlphaFoldDB" id="A0A9P6KYZ1"/>
<dbReference type="CDD" id="cd06257">
    <property type="entry name" value="DnaJ"/>
    <property type="match status" value="1"/>
</dbReference>
<protein>
    <submittedName>
        <fullName evidence="2">Chaperone protein DnaJ</fullName>
    </submittedName>
</protein>
<feature type="domain" description="J" evidence="1">
    <location>
        <begin position="2"/>
        <end position="57"/>
    </location>
</feature>
<evidence type="ECO:0000313" key="2">
    <source>
        <dbReference type="EMBL" id="KAF9762648.1"/>
    </source>
</evidence>
<gene>
    <name evidence="2" type="primary">dnaJ</name>
    <name evidence="2" type="ORF">NGRA_1874</name>
</gene>
<dbReference type="InterPro" id="IPR001623">
    <property type="entry name" value="DnaJ_domain"/>
</dbReference>
<dbReference type="PROSITE" id="PS50076">
    <property type="entry name" value="DNAJ_2"/>
    <property type="match status" value="1"/>
</dbReference>
<dbReference type="Gene3D" id="1.10.287.110">
    <property type="entry name" value="DnaJ domain"/>
    <property type="match status" value="1"/>
</dbReference>
<keyword evidence="3" id="KW-1185">Reference proteome</keyword>
<evidence type="ECO:0000259" key="1">
    <source>
        <dbReference type="PROSITE" id="PS50076"/>
    </source>
</evidence>
<name>A0A9P6KYZ1_9MICR</name>
<dbReference type="OrthoDB" id="10250354at2759"/>
<reference evidence="2 3" key="1">
    <citation type="journal article" date="2020" name="Genome Biol. Evol.">
        <title>Comparative genomics of strictly vertically transmitted, feminizing microsporidia endosymbionts of amphipod crustaceans.</title>
        <authorList>
            <person name="Cormier A."/>
            <person name="Chebbi M.A."/>
            <person name="Giraud I."/>
            <person name="Wattier R."/>
            <person name="Teixeira M."/>
            <person name="Gilbert C."/>
            <person name="Rigaud T."/>
            <person name="Cordaux R."/>
        </authorList>
    </citation>
    <scope>NUCLEOTIDE SEQUENCE [LARGE SCALE GENOMIC DNA]</scope>
    <source>
        <strain evidence="2 3">Ou3-Ou53</strain>
    </source>
</reference>